<feature type="coiled-coil region" evidence="6">
    <location>
        <begin position="324"/>
        <end position="351"/>
    </location>
</feature>
<evidence type="ECO:0000259" key="7">
    <source>
        <dbReference type="Pfam" id="PF13837"/>
    </source>
</evidence>
<keyword evidence="3" id="KW-0238">DNA-binding</keyword>
<dbReference type="PANTHER" id="PTHR21654:SF60">
    <property type="entry name" value="TRIHELIX TRANSCRIPTION FACTOR PTL"/>
    <property type="match status" value="1"/>
</dbReference>
<evidence type="ECO:0000256" key="1">
    <source>
        <dbReference type="ARBA" id="ARBA00004123"/>
    </source>
</evidence>
<dbReference type="Proteomes" id="UP001472677">
    <property type="component" value="Unassembled WGS sequence"/>
</dbReference>
<name>A0ABR2GDN0_9ROSI</name>
<evidence type="ECO:0000256" key="5">
    <source>
        <dbReference type="ARBA" id="ARBA00023242"/>
    </source>
</evidence>
<gene>
    <name evidence="8" type="ORF">V6N12_050278</name>
</gene>
<evidence type="ECO:0000256" key="4">
    <source>
        <dbReference type="ARBA" id="ARBA00023163"/>
    </source>
</evidence>
<dbReference type="Gene3D" id="1.10.10.60">
    <property type="entry name" value="Homeodomain-like"/>
    <property type="match status" value="1"/>
</dbReference>
<keyword evidence="6" id="KW-0175">Coiled coil</keyword>
<proteinExistence type="predicted"/>
<dbReference type="CDD" id="cd12203">
    <property type="entry name" value="GT1"/>
    <property type="match status" value="1"/>
</dbReference>
<feature type="domain" description="Myb/SANT-like DNA-binding" evidence="7">
    <location>
        <begin position="138"/>
        <end position="223"/>
    </location>
</feature>
<dbReference type="Pfam" id="PF13837">
    <property type="entry name" value="Myb_DNA-bind_4"/>
    <property type="match status" value="1"/>
</dbReference>
<keyword evidence="5" id="KW-0539">Nucleus</keyword>
<evidence type="ECO:0000256" key="3">
    <source>
        <dbReference type="ARBA" id="ARBA00023125"/>
    </source>
</evidence>
<dbReference type="InterPro" id="IPR044822">
    <property type="entry name" value="Myb_DNA-bind_4"/>
</dbReference>
<keyword evidence="9" id="KW-1185">Reference proteome</keyword>
<sequence length="426" mass="49441">MPLFSLSLETLYRVDMEMEDHYPHLYGMPDELLNGRPTSFQEIPLPQIAPQWQLFSSCQQDLPPPQQSHHYHFGTMQMVGTQIVADQLMPRGLLQEFHSDHSTVNNVVATVTATSTPSASCGFDGEATAFGGDAGTGRWPRQETITLFEIRCHLDPMFKEANKKSPLWEEVSRIMSEEYGYQRSGETCKEKSENLYKYYKKTREVKAGRHDGKHHRFFGHLETLYGDTSSSSVSLQETHLLDNSFRFHGTLNSNSQANHEVSHSDQKRCHSFSFSHSSGFDTYTSDDNDLITAEATERKKKKGGTKRWKVKIKEFIDSQMMQLMERQEAWIEKLTKTLEQKEKERVSREEEWRKEEAARIDREHKFWAKERAWIEARDAALMEALQNLTGKELKDGWQEYEVSWLARIWNQGSKKKGVPKRFCGRK</sequence>
<evidence type="ECO:0000313" key="8">
    <source>
        <dbReference type="EMBL" id="KAK8600424.1"/>
    </source>
</evidence>
<comment type="subcellular location">
    <subcellularLocation>
        <location evidence="1">Nucleus</location>
    </subcellularLocation>
</comment>
<evidence type="ECO:0000313" key="9">
    <source>
        <dbReference type="Proteomes" id="UP001472677"/>
    </source>
</evidence>
<evidence type="ECO:0000256" key="2">
    <source>
        <dbReference type="ARBA" id="ARBA00023015"/>
    </source>
</evidence>
<keyword evidence="2" id="KW-0805">Transcription regulation</keyword>
<protein>
    <recommendedName>
        <fullName evidence="7">Myb/SANT-like DNA-binding domain-containing protein</fullName>
    </recommendedName>
</protein>
<dbReference type="PANTHER" id="PTHR21654">
    <property type="entry name" value="FI21293P1"/>
    <property type="match status" value="1"/>
</dbReference>
<evidence type="ECO:0000256" key="6">
    <source>
        <dbReference type="SAM" id="Coils"/>
    </source>
</evidence>
<organism evidence="8 9">
    <name type="scientific">Hibiscus sabdariffa</name>
    <name type="common">roselle</name>
    <dbReference type="NCBI Taxonomy" id="183260"/>
    <lineage>
        <taxon>Eukaryota</taxon>
        <taxon>Viridiplantae</taxon>
        <taxon>Streptophyta</taxon>
        <taxon>Embryophyta</taxon>
        <taxon>Tracheophyta</taxon>
        <taxon>Spermatophyta</taxon>
        <taxon>Magnoliopsida</taxon>
        <taxon>eudicotyledons</taxon>
        <taxon>Gunneridae</taxon>
        <taxon>Pentapetalae</taxon>
        <taxon>rosids</taxon>
        <taxon>malvids</taxon>
        <taxon>Malvales</taxon>
        <taxon>Malvaceae</taxon>
        <taxon>Malvoideae</taxon>
        <taxon>Hibiscus</taxon>
    </lineage>
</organism>
<keyword evidence="4" id="KW-0804">Transcription</keyword>
<accession>A0ABR2GDN0</accession>
<dbReference type="EMBL" id="JBBPBM010000001">
    <property type="protein sequence ID" value="KAK8600424.1"/>
    <property type="molecule type" value="Genomic_DNA"/>
</dbReference>
<reference evidence="8 9" key="1">
    <citation type="journal article" date="2024" name="G3 (Bethesda)">
        <title>Genome assembly of Hibiscus sabdariffa L. provides insights into metabolisms of medicinal natural products.</title>
        <authorList>
            <person name="Kim T."/>
        </authorList>
    </citation>
    <scope>NUCLEOTIDE SEQUENCE [LARGE SCALE GENOMIC DNA]</scope>
    <source>
        <strain evidence="8">TK-2024</strain>
        <tissue evidence="8">Old leaves</tissue>
    </source>
</reference>
<comment type="caution">
    <text evidence="8">The sequence shown here is derived from an EMBL/GenBank/DDBJ whole genome shotgun (WGS) entry which is preliminary data.</text>
</comment>